<accession>A0A1H6JDS2</accession>
<dbReference type="EMBL" id="CVUD02000032">
    <property type="protein sequence ID" value="SEH57839.1"/>
    <property type="molecule type" value="Genomic_DNA"/>
</dbReference>
<sequence>MLEHGYNQQIKIVELLKENFTHIQTFNDYNSNNRAVLAQLKS</sequence>
<reference evidence="2" key="1">
    <citation type="submission" date="2016-06" db="EMBL/GenBank/DDBJ databases">
        <authorList>
            <person name="Petersen J."/>
            <person name="Sayavedra L."/>
        </authorList>
    </citation>
    <scope>NUCLEOTIDE SEQUENCE [LARGE SCALE GENOMIC DNA]</scope>
    <source>
        <strain evidence="2">BazSymB</strain>
    </source>
</reference>
<evidence type="ECO:0000313" key="1">
    <source>
        <dbReference type="EMBL" id="SEH57839.1"/>
    </source>
</evidence>
<protein>
    <submittedName>
        <fullName evidence="1">Uncharacterized protein</fullName>
    </submittedName>
</protein>
<evidence type="ECO:0000313" key="2">
    <source>
        <dbReference type="Proteomes" id="UP000198559"/>
    </source>
</evidence>
<proteinExistence type="predicted"/>
<dbReference type="Proteomes" id="UP000198559">
    <property type="component" value="Unassembled WGS sequence"/>
</dbReference>
<dbReference type="AlphaFoldDB" id="A0A1H6JDS2"/>
<dbReference type="STRING" id="235205.BAZSYMB_SCAFFOLD00004_54"/>
<organism evidence="1 2">
    <name type="scientific">Bathymodiolus azoricus thioautotrophic gill symbiont</name>
    <dbReference type="NCBI Taxonomy" id="235205"/>
    <lineage>
        <taxon>Bacteria</taxon>
        <taxon>Pseudomonadati</taxon>
        <taxon>Pseudomonadota</taxon>
        <taxon>Gammaproteobacteria</taxon>
        <taxon>sulfur-oxidizing symbionts</taxon>
    </lineage>
</organism>
<gene>
    <name evidence="1" type="ORF">BAZSYMB_SCAFFOLD00004_54</name>
</gene>
<name>A0A1H6JDS2_9GAMM</name>